<evidence type="ECO:0000313" key="2">
    <source>
        <dbReference type="EMBL" id="KDR09054.1"/>
    </source>
</evidence>
<gene>
    <name evidence="2" type="ORF">L798_00740</name>
</gene>
<organism evidence="2 3">
    <name type="scientific">Zootermopsis nevadensis</name>
    <name type="common">Dampwood termite</name>
    <dbReference type="NCBI Taxonomy" id="136037"/>
    <lineage>
        <taxon>Eukaryota</taxon>
        <taxon>Metazoa</taxon>
        <taxon>Ecdysozoa</taxon>
        <taxon>Arthropoda</taxon>
        <taxon>Hexapoda</taxon>
        <taxon>Insecta</taxon>
        <taxon>Pterygota</taxon>
        <taxon>Neoptera</taxon>
        <taxon>Polyneoptera</taxon>
        <taxon>Dictyoptera</taxon>
        <taxon>Blattodea</taxon>
        <taxon>Blattoidea</taxon>
        <taxon>Termitoidae</taxon>
        <taxon>Termopsidae</taxon>
        <taxon>Zootermopsis</taxon>
    </lineage>
</organism>
<name>A0A067QJQ0_ZOONE</name>
<evidence type="ECO:0000313" key="3">
    <source>
        <dbReference type="Proteomes" id="UP000027135"/>
    </source>
</evidence>
<feature type="compositionally biased region" description="Polar residues" evidence="1">
    <location>
        <begin position="71"/>
        <end position="96"/>
    </location>
</feature>
<feature type="region of interest" description="Disordered" evidence="1">
    <location>
        <begin position="71"/>
        <end position="121"/>
    </location>
</feature>
<dbReference type="Proteomes" id="UP000027135">
    <property type="component" value="Unassembled WGS sequence"/>
</dbReference>
<accession>A0A067QJQ0</accession>
<dbReference type="eggNOG" id="ENOG502SCDE">
    <property type="taxonomic scope" value="Eukaryota"/>
</dbReference>
<sequence length="180" mass="19590">MMKLKERLILGFSVVAVMFTLILVIDLQMDLGMSGHHLVPSHGRVKFGDGGVDGPGSAYNSFRKRFLQRSNNGSREISSGGATTSNNNVASQQQDGGSDLGDEGRKVVTSSHQKGVEEEPHDDFNDLLDYVINAGDMDANRKDSEGVLARSSFAVSQRSKNPTVGELMKIPARTRRLLKL</sequence>
<dbReference type="AlphaFoldDB" id="A0A067QJQ0"/>
<evidence type="ECO:0000256" key="1">
    <source>
        <dbReference type="SAM" id="MobiDB-lite"/>
    </source>
</evidence>
<dbReference type="OMA" id="VRMIRIR"/>
<reference evidence="2 3" key="1">
    <citation type="journal article" date="2014" name="Nat. Commun.">
        <title>Molecular traces of alternative social organization in a termite genome.</title>
        <authorList>
            <person name="Terrapon N."/>
            <person name="Li C."/>
            <person name="Robertson H.M."/>
            <person name="Ji L."/>
            <person name="Meng X."/>
            <person name="Booth W."/>
            <person name="Chen Z."/>
            <person name="Childers C.P."/>
            <person name="Glastad K.M."/>
            <person name="Gokhale K."/>
            <person name="Gowin J."/>
            <person name="Gronenberg W."/>
            <person name="Hermansen R.A."/>
            <person name="Hu H."/>
            <person name="Hunt B.G."/>
            <person name="Huylmans A.K."/>
            <person name="Khalil S.M."/>
            <person name="Mitchell R.D."/>
            <person name="Munoz-Torres M.C."/>
            <person name="Mustard J.A."/>
            <person name="Pan H."/>
            <person name="Reese J.T."/>
            <person name="Scharf M.E."/>
            <person name="Sun F."/>
            <person name="Vogel H."/>
            <person name="Xiao J."/>
            <person name="Yang W."/>
            <person name="Yang Z."/>
            <person name="Yang Z."/>
            <person name="Zhou J."/>
            <person name="Zhu J."/>
            <person name="Brent C.S."/>
            <person name="Elsik C.G."/>
            <person name="Goodisman M.A."/>
            <person name="Liberles D.A."/>
            <person name="Roe R.M."/>
            <person name="Vargo E.L."/>
            <person name="Vilcinskas A."/>
            <person name="Wang J."/>
            <person name="Bornberg-Bauer E."/>
            <person name="Korb J."/>
            <person name="Zhang G."/>
            <person name="Liebig J."/>
        </authorList>
    </citation>
    <scope>NUCLEOTIDE SEQUENCE [LARGE SCALE GENOMIC DNA]</scope>
    <source>
        <tissue evidence="2">Whole organism</tissue>
    </source>
</reference>
<dbReference type="EMBL" id="KK853278">
    <property type="protein sequence ID" value="KDR09054.1"/>
    <property type="molecule type" value="Genomic_DNA"/>
</dbReference>
<keyword evidence="3" id="KW-1185">Reference proteome</keyword>
<protein>
    <submittedName>
        <fullName evidence="2">Uncharacterized protein</fullName>
    </submittedName>
</protein>
<proteinExistence type="predicted"/>
<dbReference type="InParanoid" id="A0A067QJQ0"/>